<evidence type="ECO:0000313" key="8">
    <source>
        <dbReference type="EMBL" id="QGZ93995.1"/>
    </source>
</evidence>
<dbReference type="InterPro" id="IPR002129">
    <property type="entry name" value="PyrdxlP-dep_de-COase"/>
</dbReference>
<evidence type="ECO:0000256" key="6">
    <source>
        <dbReference type="PIRSR" id="PIRSR602129-50"/>
    </source>
</evidence>
<evidence type="ECO:0000313" key="9">
    <source>
        <dbReference type="Proteomes" id="UP000431269"/>
    </source>
</evidence>
<dbReference type="KEGG" id="tsv:DSM104635_00811"/>
<protein>
    <submittedName>
        <fullName evidence="8">L-2,4-diaminobutyrate decarboxylase</fullName>
        <ecNumber evidence="8">4.1.1.86</ecNumber>
    </submittedName>
</protein>
<comment type="similarity">
    <text evidence="2 7">Belongs to the group II decarboxylase family.</text>
</comment>
<sequence length="467" mass="51098">MEDWRAWTVKAAEWGMDYRARLRELPVRPPVSPGEIAAQIAQSPPEIAEPFEQIFADFERTIAPGMTHWQHPRFFAYFPSNSAPASLVAEHLVNAIGAVCMLWQTSPAATELETKAIDWLRQAFGLPDAFKGCIQDTASTATLAAVLVMRERALNFTGNSAGLSAAPRLRIYCSAEAHTSIDRAVWFSGIGGDNLVRIPIKGPLRGADPDALRELIAADIAADFKPAGIIANVGATGVGATDPVADLAAITREHDLYLHVDAAWAGAAMICPEFRPLWAGAEQADSIVVNAHKWLGAQTHCSAHFVRDPASLVRTLAARPDYLHTLGHDEVVNYSEWGIPLGRQFRALKLWFVLRAYGLEGLRTMIRNHVAWSRALCEKLRAAPAFEIITEPMYSLFSFRYAPSGASDLDALNLRLVEAVNADGRIYLTQTRVDGAVAIRFQVGQFECTEADVMSAQNVITEIAARL</sequence>
<dbReference type="EMBL" id="CP047045">
    <property type="protein sequence ID" value="QGZ93995.1"/>
    <property type="molecule type" value="Genomic_DNA"/>
</dbReference>
<reference evidence="9" key="1">
    <citation type="submission" date="2019-12" db="EMBL/GenBank/DDBJ databases">
        <title>Complete genome of Terracaulis silvestris 0127_4.</title>
        <authorList>
            <person name="Vieira S."/>
            <person name="Riedel T."/>
            <person name="Sproer C."/>
            <person name="Pascual J."/>
            <person name="Boedeker C."/>
            <person name="Overmann J."/>
        </authorList>
    </citation>
    <scope>NUCLEOTIDE SEQUENCE [LARGE SCALE GENOMIC DNA]</scope>
    <source>
        <strain evidence="9">0127_4</strain>
    </source>
</reference>
<dbReference type="PRINTS" id="PR00800">
    <property type="entry name" value="YHDCRBOXLASE"/>
</dbReference>
<dbReference type="InterPro" id="IPR015422">
    <property type="entry name" value="PyrdxlP-dep_Trfase_small"/>
</dbReference>
<dbReference type="InterPro" id="IPR015424">
    <property type="entry name" value="PyrdxlP-dep_Trfase"/>
</dbReference>
<dbReference type="RefSeq" id="WP_158764969.1">
    <property type="nucleotide sequence ID" value="NZ_CP047045.1"/>
</dbReference>
<dbReference type="PANTHER" id="PTHR11999">
    <property type="entry name" value="GROUP II PYRIDOXAL-5-PHOSPHATE DECARBOXYLASE"/>
    <property type="match status" value="1"/>
</dbReference>
<feature type="modified residue" description="N6-(pyridoxal phosphate)lysine" evidence="6">
    <location>
        <position position="293"/>
    </location>
</feature>
<dbReference type="Gene3D" id="1.20.1340.10">
    <property type="entry name" value="dopa decarboxylase, N-terminal domain"/>
    <property type="match status" value="1"/>
</dbReference>
<accession>A0A6I6MGW1</accession>
<evidence type="ECO:0000256" key="3">
    <source>
        <dbReference type="ARBA" id="ARBA00022793"/>
    </source>
</evidence>
<dbReference type="InterPro" id="IPR010977">
    <property type="entry name" value="Aromatic_deC"/>
</dbReference>
<evidence type="ECO:0000256" key="2">
    <source>
        <dbReference type="ARBA" id="ARBA00009533"/>
    </source>
</evidence>
<dbReference type="PANTHER" id="PTHR11999:SF70">
    <property type="entry name" value="MIP05841P"/>
    <property type="match status" value="1"/>
</dbReference>
<dbReference type="GO" id="GO:0019752">
    <property type="term" value="P:carboxylic acid metabolic process"/>
    <property type="evidence" value="ECO:0007669"/>
    <property type="project" value="InterPro"/>
</dbReference>
<evidence type="ECO:0000256" key="1">
    <source>
        <dbReference type="ARBA" id="ARBA00001933"/>
    </source>
</evidence>
<dbReference type="GO" id="GO:0033983">
    <property type="term" value="F:diaminobutyrate decarboxylase activity"/>
    <property type="evidence" value="ECO:0007669"/>
    <property type="project" value="UniProtKB-EC"/>
</dbReference>
<dbReference type="Gene3D" id="3.40.640.10">
    <property type="entry name" value="Type I PLP-dependent aspartate aminotransferase-like (Major domain)"/>
    <property type="match status" value="1"/>
</dbReference>
<keyword evidence="3" id="KW-0210">Decarboxylase</keyword>
<dbReference type="AlphaFoldDB" id="A0A6I6MGW1"/>
<keyword evidence="9" id="KW-1185">Reference proteome</keyword>
<dbReference type="Pfam" id="PF00282">
    <property type="entry name" value="Pyridoxal_deC"/>
    <property type="match status" value="1"/>
</dbReference>
<dbReference type="GO" id="GO:0005737">
    <property type="term" value="C:cytoplasm"/>
    <property type="evidence" value="ECO:0007669"/>
    <property type="project" value="TreeGrafter"/>
</dbReference>
<evidence type="ECO:0000256" key="7">
    <source>
        <dbReference type="RuleBase" id="RU000382"/>
    </source>
</evidence>
<keyword evidence="5 7" id="KW-0456">Lyase</keyword>
<comment type="cofactor">
    <cofactor evidence="1 6 7">
        <name>pyridoxal 5'-phosphate</name>
        <dbReference type="ChEBI" id="CHEBI:597326"/>
    </cofactor>
</comment>
<keyword evidence="4 6" id="KW-0663">Pyridoxal phosphate</keyword>
<name>A0A6I6MGW1_9CAUL</name>
<organism evidence="8 9">
    <name type="scientific">Terricaulis silvestris</name>
    <dbReference type="NCBI Taxonomy" id="2686094"/>
    <lineage>
        <taxon>Bacteria</taxon>
        <taxon>Pseudomonadati</taxon>
        <taxon>Pseudomonadota</taxon>
        <taxon>Alphaproteobacteria</taxon>
        <taxon>Caulobacterales</taxon>
        <taxon>Caulobacteraceae</taxon>
        <taxon>Terricaulis</taxon>
    </lineage>
</organism>
<proteinExistence type="inferred from homology"/>
<gene>
    <name evidence="8" type="primary">ddc_1</name>
    <name evidence="8" type="ORF">DSM104635_00811</name>
</gene>
<dbReference type="InterPro" id="IPR015421">
    <property type="entry name" value="PyrdxlP-dep_Trfase_major"/>
</dbReference>
<dbReference type="SUPFAM" id="SSF53383">
    <property type="entry name" value="PLP-dependent transferases"/>
    <property type="match status" value="1"/>
</dbReference>
<dbReference type="Gene3D" id="3.90.1150.10">
    <property type="entry name" value="Aspartate Aminotransferase, domain 1"/>
    <property type="match status" value="1"/>
</dbReference>
<dbReference type="Proteomes" id="UP000431269">
    <property type="component" value="Chromosome"/>
</dbReference>
<dbReference type="EC" id="4.1.1.86" evidence="8"/>
<dbReference type="GO" id="GO:0030170">
    <property type="term" value="F:pyridoxal phosphate binding"/>
    <property type="evidence" value="ECO:0007669"/>
    <property type="project" value="InterPro"/>
</dbReference>
<evidence type="ECO:0000256" key="4">
    <source>
        <dbReference type="ARBA" id="ARBA00022898"/>
    </source>
</evidence>
<dbReference type="GO" id="GO:0006520">
    <property type="term" value="P:amino acid metabolic process"/>
    <property type="evidence" value="ECO:0007669"/>
    <property type="project" value="InterPro"/>
</dbReference>
<evidence type="ECO:0000256" key="5">
    <source>
        <dbReference type="ARBA" id="ARBA00023239"/>
    </source>
</evidence>